<evidence type="ECO:0000313" key="3">
    <source>
        <dbReference type="Proteomes" id="UP000594464"/>
    </source>
</evidence>
<name>A0A7T0BZZ6_9BACT</name>
<reference evidence="3" key="1">
    <citation type="submission" date="2020-02" db="EMBL/GenBank/DDBJ databases">
        <title>Genomic and physiological characterization of two novel Nitrospinaceae genera.</title>
        <authorList>
            <person name="Mueller A.J."/>
            <person name="Jung M.-Y."/>
            <person name="Strachan C.R."/>
            <person name="Herbold C.W."/>
            <person name="Kirkegaard R.H."/>
            <person name="Daims H."/>
        </authorList>
    </citation>
    <scope>NUCLEOTIDE SEQUENCE [LARGE SCALE GENOMIC DNA]</scope>
</reference>
<protein>
    <submittedName>
        <fullName evidence="2">HD domain-containing protein</fullName>
    </submittedName>
</protein>
<organism evidence="2 3">
    <name type="scientific">Candidatus Nitrohelix vancouverensis</name>
    <dbReference type="NCBI Taxonomy" id="2705534"/>
    <lineage>
        <taxon>Bacteria</taxon>
        <taxon>Pseudomonadati</taxon>
        <taxon>Nitrospinota/Tectimicrobiota group</taxon>
        <taxon>Nitrospinota</taxon>
        <taxon>Nitrospinia</taxon>
        <taxon>Nitrospinales</taxon>
        <taxon>Nitrospinaceae</taxon>
        <taxon>Candidatus Nitrohelix</taxon>
    </lineage>
</organism>
<dbReference type="Proteomes" id="UP000594464">
    <property type="component" value="Chromosome"/>
</dbReference>
<dbReference type="KEGG" id="nva:G3M78_00640"/>
<dbReference type="SUPFAM" id="SSF109604">
    <property type="entry name" value="HD-domain/PDEase-like"/>
    <property type="match status" value="1"/>
</dbReference>
<dbReference type="EMBL" id="CP048620">
    <property type="protein sequence ID" value="QPJ63992.1"/>
    <property type="molecule type" value="Genomic_DNA"/>
</dbReference>
<evidence type="ECO:0000313" key="2">
    <source>
        <dbReference type="EMBL" id="QPJ63992.1"/>
    </source>
</evidence>
<dbReference type="CDD" id="cd00077">
    <property type="entry name" value="HDc"/>
    <property type="match status" value="1"/>
</dbReference>
<accession>A0A7T0BZZ6</accession>
<dbReference type="PROSITE" id="PS51832">
    <property type="entry name" value="HD_GYP"/>
    <property type="match status" value="1"/>
</dbReference>
<dbReference type="SMART" id="SM00471">
    <property type="entry name" value="HDc"/>
    <property type="match status" value="1"/>
</dbReference>
<dbReference type="Gene3D" id="1.10.3210.10">
    <property type="entry name" value="Hypothetical protein af1432"/>
    <property type="match status" value="1"/>
</dbReference>
<dbReference type="Pfam" id="PF13487">
    <property type="entry name" value="HD_5"/>
    <property type="match status" value="1"/>
</dbReference>
<sequence>MDSIVRFYRKINSDFLNPKWKDGFEIHYKVVNAGGEQRFFKFADYTPDIHERIKTMLENADSQEFFIHETDLIKFYKNFYIADLQTSLDRRGYSPALMKQAYTVACRIMKEYFDNIGSPRVLRTLTSVVDIIAQCISQWRPGIADIYAMVDKSAHHHTHCVNVGLYAMTLAVRFKMQDTAVKELGLGGMLIDIGNKELDADLFQKDELDPDERKLIRKHPSAGRKKLNDMKCFSPVILSMVGEHHEKFSGEGYPHGLAGEKISLYARVIAIMDVFDALTCSRSYREALPPNKALSMMKSEMPGHFDERLVLNFIKIIAAEKNDSAVKTT</sequence>
<feature type="domain" description="HD-GYP" evidence="1">
    <location>
        <begin position="134"/>
        <end position="329"/>
    </location>
</feature>
<proteinExistence type="predicted"/>
<dbReference type="InterPro" id="IPR003607">
    <property type="entry name" value="HD/PDEase_dom"/>
</dbReference>
<dbReference type="PANTHER" id="PTHR43155:SF2">
    <property type="entry name" value="CYCLIC DI-GMP PHOSPHODIESTERASE PA4108"/>
    <property type="match status" value="1"/>
</dbReference>
<gene>
    <name evidence="2" type="ORF">G3M78_00640</name>
</gene>
<dbReference type="PANTHER" id="PTHR43155">
    <property type="entry name" value="CYCLIC DI-GMP PHOSPHODIESTERASE PA4108-RELATED"/>
    <property type="match status" value="1"/>
</dbReference>
<dbReference type="InterPro" id="IPR037522">
    <property type="entry name" value="HD_GYP_dom"/>
</dbReference>
<evidence type="ECO:0000259" key="1">
    <source>
        <dbReference type="PROSITE" id="PS51832"/>
    </source>
</evidence>
<dbReference type="AlphaFoldDB" id="A0A7T0BZZ6"/>